<dbReference type="Pfam" id="PF00534">
    <property type="entry name" value="Glycos_transf_1"/>
    <property type="match status" value="1"/>
</dbReference>
<dbReference type="Pfam" id="PF13439">
    <property type="entry name" value="Glyco_transf_4"/>
    <property type="match status" value="1"/>
</dbReference>
<dbReference type="PANTHER" id="PTHR46401">
    <property type="entry name" value="GLYCOSYLTRANSFERASE WBBK-RELATED"/>
    <property type="match status" value="1"/>
</dbReference>
<keyword evidence="1" id="KW-0808">Transferase</keyword>
<dbReference type="Gene3D" id="3.40.50.2000">
    <property type="entry name" value="Glycogen Phosphorylase B"/>
    <property type="match status" value="2"/>
</dbReference>
<accession>A0ABU5QH99</accession>
<dbReference type="InterPro" id="IPR001296">
    <property type="entry name" value="Glyco_trans_1"/>
</dbReference>
<evidence type="ECO:0000313" key="4">
    <source>
        <dbReference type="EMBL" id="MEA5141927.1"/>
    </source>
</evidence>
<dbReference type="Proteomes" id="UP001302949">
    <property type="component" value="Unassembled WGS sequence"/>
</dbReference>
<dbReference type="RefSeq" id="WP_323299079.1">
    <property type="nucleotide sequence ID" value="NZ_JAYFUM010000037.1"/>
</dbReference>
<dbReference type="CDD" id="cd03809">
    <property type="entry name" value="GT4_MtfB-like"/>
    <property type="match status" value="1"/>
</dbReference>
<feature type="domain" description="Glycosyltransferase subfamily 4-like N-terminal" evidence="3">
    <location>
        <begin position="17"/>
        <end position="173"/>
    </location>
</feature>
<dbReference type="PANTHER" id="PTHR46401:SF2">
    <property type="entry name" value="GLYCOSYLTRANSFERASE WBBK-RELATED"/>
    <property type="match status" value="1"/>
</dbReference>
<dbReference type="InterPro" id="IPR028098">
    <property type="entry name" value="Glyco_trans_4-like_N"/>
</dbReference>
<keyword evidence="5" id="KW-1185">Reference proteome</keyword>
<evidence type="ECO:0000256" key="1">
    <source>
        <dbReference type="ARBA" id="ARBA00022679"/>
    </source>
</evidence>
<organism evidence="4 5">
    <name type="scientific">Arcicella rigui</name>
    <dbReference type="NCBI Taxonomy" id="797020"/>
    <lineage>
        <taxon>Bacteria</taxon>
        <taxon>Pseudomonadati</taxon>
        <taxon>Bacteroidota</taxon>
        <taxon>Cytophagia</taxon>
        <taxon>Cytophagales</taxon>
        <taxon>Flectobacillaceae</taxon>
        <taxon>Arcicella</taxon>
    </lineage>
</organism>
<protein>
    <submittedName>
        <fullName evidence="4">Glycosyltransferase family 1 protein</fullName>
    </submittedName>
</protein>
<dbReference type="SUPFAM" id="SSF53756">
    <property type="entry name" value="UDP-Glycosyltransferase/glycogen phosphorylase"/>
    <property type="match status" value="1"/>
</dbReference>
<evidence type="ECO:0000259" key="2">
    <source>
        <dbReference type="Pfam" id="PF00534"/>
    </source>
</evidence>
<gene>
    <name evidence="4" type="ORF">VB248_22410</name>
</gene>
<reference evidence="4 5" key="1">
    <citation type="submission" date="2023-12" db="EMBL/GenBank/DDBJ databases">
        <title>Novel species of the genus Arcicella isolated from rivers.</title>
        <authorList>
            <person name="Lu H."/>
        </authorList>
    </citation>
    <scope>NUCLEOTIDE SEQUENCE [LARGE SCALE GENOMIC DNA]</scope>
    <source>
        <strain evidence="4 5">KCTC 23307</strain>
    </source>
</reference>
<dbReference type="EMBL" id="JAYFUM010000037">
    <property type="protein sequence ID" value="MEA5141927.1"/>
    <property type="molecule type" value="Genomic_DNA"/>
</dbReference>
<feature type="domain" description="Glycosyl transferase family 1" evidence="2">
    <location>
        <begin position="190"/>
        <end position="353"/>
    </location>
</feature>
<evidence type="ECO:0000313" key="5">
    <source>
        <dbReference type="Proteomes" id="UP001302949"/>
    </source>
</evidence>
<evidence type="ECO:0000259" key="3">
    <source>
        <dbReference type="Pfam" id="PF13439"/>
    </source>
</evidence>
<sequence>MRIGIEAQRIFRKKKHGMDIVVLEVLKELQKMNTSDEYFVYAQPDDDMKALQASANMNLNITKAASYPVWEQSILPKAYKSDKVDLLHCTSNTAPIATKIPLVVTIHDIIYLEKWMITEGTYYQRFGNLYRRWNVPKIAHKADMIITVSDYERERIIEGLKIPEKRVRTVYNACGKHFTPTSTPEELAAFKEKMKLPDRFVLFLGNTDPKKNLPNVLKALGILHNRGQLDFTLVMPDFGKEHLLSILAAQNNEHLMESIMLTGYIPNQELPNLYRLAELFLYPSLRESFGIPILEAMSCGTPVITSNTSAMPEVAGKDAILIDPTQPEDIAETMLSVLNNTELRAKTIAYGIERAAQFSWKKTANQVLDIYREVLNR</sequence>
<comment type="caution">
    <text evidence="4">The sequence shown here is derived from an EMBL/GenBank/DDBJ whole genome shotgun (WGS) entry which is preliminary data.</text>
</comment>
<proteinExistence type="predicted"/>
<name>A0ABU5QH99_9BACT</name>